<evidence type="ECO:0000313" key="2">
    <source>
        <dbReference type="EMBL" id="NOK08495.1"/>
    </source>
</evidence>
<gene>
    <name evidence="2" type="ORF">HNS30_05525</name>
</gene>
<dbReference type="Proteomes" id="UP000528460">
    <property type="component" value="Unassembled WGS sequence"/>
</dbReference>
<dbReference type="EMBL" id="JABFJW010000025">
    <property type="protein sequence ID" value="NOK08495.1"/>
    <property type="molecule type" value="Genomic_DNA"/>
</dbReference>
<protein>
    <submittedName>
        <fullName evidence="2">Uncharacterized protein</fullName>
    </submittedName>
</protein>
<dbReference type="AlphaFoldDB" id="A0A7Y4JNX8"/>
<comment type="caution">
    <text evidence="2">The sequence shown here is derived from an EMBL/GenBank/DDBJ whole genome shotgun (WGS) entry which is preliminary data.</text>
</comment>
<accession>A0A7Y4JNX8</accession>
<proteinExistence type="predicted"/>
<name>A0A7Y4JNX8_9BACT</name>
<reference evidence="2 3" key="1">
    <citation type="submission" date="2020-05" db="EMBL/GenBank/DDBJ databases">
        <authorList>
            <person name="Whitworth D."/>
        </authorList>
    </citation>
    <scope>NUCLEOTIDE SEQUENCE [LARGE SCALE GENOMIC DNA]</scope>
    <source>
        <strain evidence="2 3">CA046A</strain>
    </source>
</reference>
<feature type="region of interest" description="Disordered" evidence="1">
    <location>
        <begin position="1"/>
        <end position="23"/>
    </location>
</feature>
<organism evidence="2 3">
    <name type="scientific">Corallococcus exercitus</name>
    <dbReference type="NCBI Taxonomy" id="2316736"/>
    <lineage>
        <taxon>Bacteria</taxon>
        <taxon>Pseudomonadati</taxon>
        <taxon>Myxococcota</taxon>
        <taxon>Myxococcia</taxon>
        <taxon>Myxococcales</taxon>
        <taxon>Cystobacterineae</taxon>
        <taxon>Myxococcaceae</taxon>
        <taxon>Corallococcus</taxon>
    </lineage>
</organism>
<sequence>MARTPPASFTYASTRRLPPHLTQANTSKSNVLFSNSAQSPRGVFSFSRSLLAAAWGATLVSSSPARGTRNGRSLAPR</sequence>
<evidence type="ECO:0000256" key="1">
    <source>
        <dbReference type="SAM" id="MobiDB-lite"/>
    </source>
</evidence>
<evidence type="ECO:0000313" key="3">
    <source>
        <dbReference type="Proteomes" id="UP000528460"/>
    </source>
</evidence>